<evidence type="ECO:0000256" key="5">
    <source>
        <dbReference type="ARBA" id="ARBA00022840"/>
    </source>
</evidence>
<dbReference type="InterPro" id="IPR005482">
    <property type="entry name" value="Biotin_COase_C"/>
</dbReference>
<dbReference type="InterPro" id="IPR050856">
    <property type="entry name" value="Biotin_carboxylase_complex"/>
</dbReference>
<dbReference type="SUPFAM" id="SSF51246">
    <property type="entry name" value="Rudiment single hybrid motif"/>
    <property type="match status" value="1"/>
</dbReference>
<evidence type="ECO:0000313" key="12">
    <source>
        <dbReference type="Proteomes" id="UP001501115"/>
    </source>
</evidence>
<name>A0ABP8FH86_9ACTN</name>
<sequence>MPKRVLIANRGEVARRIARTCRRLGVEYVTVYSEADRDAAHLEGAVDRIRIGGAAAADSYLNTGALVDAALRTGCDAVHPGYGFLAESPRFASAVAEAGLVFVGPSPATIAAMGDKATARALMAEAGVPVLPGSGEATESAERLRADARRIGFPVILKPVAGGGGKGMRVVESEDGMAEAVAAAVRIGRSAFGDGRLLAERYVARPRHIEVQVFGDTHSGVVHLFERECSLQRRHQKIVEEAPAVGLPPGVREELLDAAVRGARSLGYVGAGTFEFIVDPNGGFFFLEVNTRLQVEHPVTEEITGVDLVEWQLRVADGRPLPLAQHEITASGHAVECRVYAEDPRSGFRPAPGHAQVVEWPAGVRVEAAFDEAGTVPAFYDPMFAKLIARGPDRSAALQRLVAAVRDTSVIGLTTNLGFLAGLLQAEHVVTGRLDTHVVDTFVTENAPDDHLAEAAACAAAMELPVTDLPYASPWLGTVGPADRRHLDPDAPLGRLTVLHGGRELRAALTGRRGDSVRVDCGDGELAVTVAHRDGLFRGTVGEHRWTGLRTAEGYELVVSGGRVALASRTYDAVGAEASDSAVRSPMPGTVVGLPRAAGDVVEAGEVLVIVEAMKLENRVLAPLRGRVDEIRCALNDIVSADQILVSLTPEPATPPSKGSP</sequence>
<dbReference type="SMART" id="SM00878">
    <property type="entry name" value="Biotin_carb_C"/>
    <property type="match status" value="1"/>
</dbReference>
<dbReference type="Pfam" id="PF02786">
    <property type="entry name" value="CPSase_L_D2"/>
    <property type="match status" value="1"/>
</dbReference>
<feature type="domain" description="Lipoyl-binding" evidence="8">
    <location>
        <begin position="573"/>
        <end position="649"/>
    </location>
</feature>
<dbReference type="Pfam" id="PF02785">
    <property type="entry name" value="Biotin_carb_C"/>
    <property type="match status" value="1"/>
</dbReference>
<dbReference type="PANTHER" id="PTHR18866">
    <property type="entry name" value="CARBOXYLASE:PYRUVATE/ACETYL-COA/PROPIONYL-COA CARBOXYLASE"/>
    <property type="match status" value="1"/>
</dbReference>
<feature type="domain" description="Biotin carboxylation" evidence="10">
    <location>
        <begin position="1"/>
        <end position="444"/>
    </location>
</feature>
<evidence type="ECO:0000259" key="10">
    <source>
        <dbReference type="PROSITE" id="PS50979"/>
    </source>
</evidence>
<dbReference type="InterPro" id="IPR016185">
    <property type="entry name" value="PreATP-grasp_dom_sf"/>
</dbReference>
<evidence type="ECO:0000256" key="1">
    <source>
        <dbReference type="ARBA" id="ARBA00001953"/>
    </source>
</evidence>
<keyword evidence="12" id="KW-1185">Reference proteome</keyword>
<comment type="cofactor">
    <cofactor evidence="1">
        <name>biotin</name>
        <dbReference type="ChEBI" id="CHEBI:57586"/>
    </cofactor>
</comment>
<evidence type="ECO:0000256" key="6">
    <source>
        <dbReference type="ARBA" id="ARBA00023267"/>
    </source>
</evidence>
<evidence type="ECO:0000256" key="3">
    <source>
        <dbReference type="ARBA" id="ARBA00022598"/>
    </source>
</evidence>
<reference evidence="12" key="1">
    <citation type="journal article" date="2019" name="Int. J. Syst. Evol. Microbiol.">
        <title>The Global Catalogue of Microorganisms (GCM) 10K type strain sequencing project: providing services to taxonomists for standard genome sequencing and annotation.</title>
        <authorList>
            <consortium name="The Broad Institute Genomics Platform"/>
            <consortium name="The Broad Institute Genome Sequencing Center for Infectious Disease"/>
            <person name="Wu L."/>
            <person name="Ma J."/>
        </authorList>
    </citation>
    <scope>NUCLEOTIDE SEQUENCE [LARGE SCALE GENOMIC DNA]</scope>
    <source>
        <strain evidence="12">JCM 31290</strain>
    </source>
</reference>
<gene>
    <name evidence="11" type="ORF">GCM10023086_20580</name>
</gene>
<organism evidence="11 12">
    <name type="scientific">Streptomyces venetus</name>
    <dbReference type="NCBI Taxonomy" id="1701086"/>
    <lineage>
        <taxon>Bacteria</taxon>
        <taxon>Bacillati</taxon>
        <taxon>Actinomycetota</taxon>
        <taxon>Actinomycetes</taxon>
        <taxon>Kitasatosporales</taxon>
        <taxon>Streptomycetaceae</taxon>
        <taxon>Streptomyces</taxon>
    </lineage>
</organism>
<dbReference type="Proteomes" id="UP001501115">
    <property type="component" value="Unassembled WGS sequence"/>
</dbReference>
<keyword evidence="3" id="KW-0436">Ligase</keyword>
<evidence type="ECO:0000313" key="11">
    <source>
        <dbReference type="EMBL" id="GAA4303762.1"/>
    </source>
</evidence>
<dbReference type="InterPro" id="IPR005479">
    <property type="entry name" value="CPAse_ATP-bd"/>
</dbReference>
<keyword evidence="5 7" id="KW-0067">ATP-binding</keyword>
<comment type="caution">
    <text evidence="11">The sequence shown here is derived from an EMBL/GenBank/DDBJ whole genome shotgun (WGS) entry which is preliminary data.</text>
</comment>
<proteinExistence type="predicted"/>
<dbReference type="Gene3D" id="3.30.470.20">
    <property type="entry name" value="ATP-grasp fold, B domain"/>
    <property type="match status" value="1"/>
</dbReference>
<dbReference type="InterPro" id="IPR011764">
    <property type="entry name" value="Biotin_carboxylation_dom"/>
</dbReference>
<dbReference type="PROSITE" id="PS00867">
    <property type="entry name" value="CPSASE_2"/>
    <property type="match status" value="1"/>
</dbReference>
<accession>A0ABP8FH86</accession>
<dbReference type="EC" id="6.3.4.14" evidence="2"/>
<dbReference type="SUPFAM" id="SSF52440">
    <property type="entry name" value="PreATP-grasp domain"/>
    <property type="match status" value="1"/>
</dbReference>
<dbReference type="Pfam" id="PF00364">
    <property type="entry name" value="Biotin_lipoyl"/>
    <property type="match status" value="1"/>
</dbReference>
<dbReference type="InterPro" id="IPR011054">
    <property type="entry name" value="Rudment_hybrid_motif"/>
</dbReference>
<feature type="domain" description="ATP-grasp" evidence="9">
    <location>
        <begin position="120"/>
        <end position="317"/>
    </location>
</feature>
<dbReference type="EMBL" id="BAABET010000003">
    <property type="protein sequence ID" value="GAA4303762.1"/>
    <property type="molecule type" value="Genomic_DNA"/>
</dbReference>
<evidence type="ECO:0000259" key="9">
    <source>
        <dbReference type="PROSITE" id="PS50975"/>
    </source>
</evidence>
<keyword evidence="4 7" id="KW-0547">Nucleotide-binding</keyword>
<dbReference type="PROSITE" id="PS00188">
    <property type="entry name" value="BIOTIN"/>
    <property type="match status" value="1"/>
</dbReference>
<keyword evidence="6" id="KW-0092">Biotin</keyword>
<dbReference type="PANTHER" id="PTHR18866:SF33">
    <property type="entry name" value="METHYLCROTONOYL-COA CARBOXYLASE SUBUNIT ALPHA, MITOCHONDRIAL-RELATED"/>
    <property type="match status" value="1"/>
</dbReference>
<dbReference type="InterPro" id="IPR001882">
    <property type="entry name" value="Biotin_BS"/>
</dbReference>
<dbReference type="InterPro" id="IPR011761">
    <property type="entry name" value="ATP-grasp"/>
</dbReference>
<dbReference type="SUPFAM" id="SSF51230">
    <property type="entry name" value="Single hybrid motif"/>
    <property type="match status" value="1"/>
</dbReference>
<evidence type="ECO:0000256" key="2">
    <source>
        <dbReference type="ARBA" id="ARBA00013263"/>
    </source>
</evidence>
<dbReference type="PROSITE" id="PS50968">
    <property type="entry name" value="BIOTINYL_LIPOYL"/>
    <property type="match status" value="1"/>
</dbReference>
<dbReference type="InterPro" id="IPR000089">
    <property type="entry name" value="Biotin_lipoyl"/>
</dbReference>
<dbReference type="RefSeq" id="WP_345661090.1">
    <property type="nucleotide sequence ID" value="NZ_BAABET010000003.1"/>
</dbReference>
<dbReference type="Pfam" id="PF00289">
    <property type="entry name" value="Biotin_carb_N"/>
    <property type="match status" value="1"/>
</dbReference>
<evidence type="ECO:0000256" key="7">
    <source>
        <dbReference type="PROSITE-ProRule" id="PRU00409"/>
    </source>
</evidence>
<evidence type="ECO:0000256" key="4">
    <source>
        <dbReference type="ARBA" id="ARBA00022741"/>
    </source>
</evidence>
<protein>
    <recommendedName>
        <fullName evidence="2">biotin carboxylase</fullName>
        <ecNumber evidence="2">6.3.4.14</ecNumber>
    </recommendedName>
</protein>
<dbReference type="InterPro" id="IPR005481">
    <property type="entry name" value="BC-like_N"/>
</dbReference>
<dbReference type="Gene3D" id="2.40.50.100">
    <property type="match status" value="1"/>
</dbReference>
<dbReference type="PROSITE" id="PS50975">
    <property type="entry name" value="ATP_GRASP"/>
    <property type="match status" value="1"/>
</dbReference>
<dbReference type="InterPro" id="IPR011053">
    <property type="entry name" value="Single_hybrid_motif"/>
</dbReference>
<dbReference type="CDD" id="cd06850">
    <property type="entry name" value="biotinyl_domain"/>
    <property type="match status" value="1"/>
</dbReference>
<evidence type="ECO:0000259" key="8">
    <source>
        <dbReference type="PROSITE" id="PS50968"/>
    </source>
</evidence>
<dbReference type="SUPFAM" id="SSF56059">
    <property type="entry name" value="Glutathione synthetase ATP-binding domain-like"/>
    <property type="match status" value="1"/>
</dbReference>
<dbReference type="PROSITE" id="PS50979">
    <property type="entry name" value="BC"/>
    <property type="match status" value="1"/>
</dbReference>